<evidence type="ECO:0000259" key="1">
    <source>
        <dbReference type="PROSITE" id="PS50983"/>
    </source>
</evidence>
<dbReference type="EMBL" id="JAKOOW010000014">
    <property type="protein sequence ID" value="MCG6503610.1"/>
    <property type="molecule type" value="Genomic_DNA"/>
</dbReference>
<dbReference type="PROSITE" id="PS50983">
    <property type="entry name" value="FE_B12_PBP"/>
    <property type="match status" value="1"/>
</dbReference>
<dbReference type="Pfam" id="PF01497">
    <property type="entry name" value="Peripla_BP_2"/>
    <property type="match status" value="1"/>
</dbReference>
<dbReference type="RefSeq" id="WP_238746101.1">
    <property type="nucleotide sequence ID" value="NZ_JAKOOW010000014.1"/>
</dbReference>
<keyword evidence="3" id="KW-1185">Reference proteome</keyword>
<dbReference type="InterPro" id="IPR050902">
    <property type="entry name" value="ABC_Transporter_SBP"/>
</dbReference>
<dbReference type="Gene3D" id="3.40.50.1980">
    <property type="entry name" value="Nitrogenase molybdenum iron protein domain"/>
    <property type="match status" value="2"/>
</dbReference>
<name>A0ABS9NLE0_9NEIS</name>
<feature type="domain" description="Fe/B12 periplasmic-binding" evidence="1">
    <location>
        <begin position="10"/>
        <end position="238"/>
    </location>
</feature>
<dbReference type="Proteomes" id="UP001298424">
    <property type="component" value="Unassembled WGS sequence"/>
</dbReference>
<gene>
    <name evidence="2" type="ORF">MB824_03745</name>
</gene>
<dbReference type="PANTHER" id="PTHR30535">
    <property type="entry name" value="VITAMIN B12-BINDING PROTEIN"/>
    <property type="match status" value="1"/>
</dbReference>
<accession>A0ABS9NLE0</accession>
<comment type="caution">
    <text evidence="2">The sequence shown here is derived from an EMBL/GenBank/DDBJ whole genome shotgun (WGS) entry which is preliminary data.</text>
</comment>
<dbReference type="SUPFAM" id="SSF53807">
    <property type="entry name" value="Helical backbone' metal receptor"/>
    <property type="match status" value="1"/>
</dbReference>
<dbReference type="PANTHER" id="PTHR30535:SF34">
    <property type="entry name" value="MOLYBDATE-BINDING PROTEIN MOLA"/>
    <property type="match status" value="1"/>
</dbReference>
<evidence type="ECO:0000313" key="2">
    <source>
        <dbReference type="EMBL" id="MCG6503610.1"/>
    </source>
</evidence>
<reference evidence="2 3" key="1">
    <citation type="submission" date="2022-02" db="EMBL/GenBank/DDBJ databases">
        <title>Genome sequence data of Kingella unionensis sp. nov. strain CICC 24913 (CCUG 75125).</title>
        <authorList>
            <person name="Xiao M."/>
        </authorList>
    </citation>
    <scope>NUCLEOTIDE SEQUENCE [LARGE SCALE GENOMIC DNA]</scope>
    <source>
        <strain evidence="2 3">CICC 24913</strain>
    </source>
</reference>
<evidence type="ECO:0000313" key="3">
    <source>
        <dbReference type="Proteomes" id="UP001298424"/>
    </source>
</evidence>
<organism evidence="2 3">
    <name type="scientific">Kingella pumchi</name>
    <dbReference type="NCBI Taxonomy" id="2779506"/>
    <lineage>
        <taxon>Bacteria</taxon>
        <taxon>Pseudomonadati</taxon>
        <taxon>Pseudomonadota</taxon>
        <taxon>Betaproteobacteria</taxon>
        <taxon>Neisseriales</taxon>
        <taxon>Neisseriaceae</taxon>
        <taxon>Kingella</taxon>
    </lineage>
</organism>
<protein>
    <submittedName>
        <fullName evidence="2">ABC transporter substrate-binding protein</fullName>
    </submittedName>
</protein>
<dbReference type="InterPro" id="IPR002491">
    <property type="entry name" value="ABC_transptr_periplasmic_BD"/>
</dbReference>
<sequence length="238" mass="25367">MPQNPPAFRRIYAAGPPVEVLLHALAPERMLGWTAQKPEAALALLGASERKLPVLGGINGRGRPVSLEELLAAKVDLVIDAGTVNDGMLSTGEHTAKQLGVPYLLIDGRLDQAAEQVRLLGKLLDSPHTDKLAALAAQVLDFAAQRAAERRSAPPTVYLARGEDGLETGRSGSIHTEVISMIGAKSVGDDLEGSGGLAKVSLERVLQWQPEWIVTQDAKFARQVAANPLWRGVEAVKN</sequence>
<proteinExistence type="predicted"/>